<dbReference type="EMBL" id="GBXM01024830">
    <property type="protein sequence ID" value="JAH83747.1"/>
    <property type="molecule type" value="Transcribed_RNA"/>
</dbReference>
<proteinExistence type="predicted"/>
<organism evidence="1">
    <name type="scientific">Anguilla anguilla</name>
    <name type="common">European freshwater eel</name>
    <name type="synonym">Muraena anguilla</name>
    <dbReference type="NCBI Taxonomy" id="7936"/>
    <lineage>
        <taxon>Eukaryota</taxon>
        <taxon>Metazoa</taxon>
        <taxon>Chordata</taxon>
        <taxon>Craniata</taxon>
        <taxon>Vertebrata</taxon>
        <taxon>Euteleostomi</taxon>
        <taxon>Actinopterygii</taxon>
        <taxon>Neopterygii</taxon>
        <taxon>Teleostei</taxon>
        <taxon>Anguilliformes</taxon>
        <taxon>Anguillidae</taxon>
        <taxon>Anguilla</taxon>
    </lineage>
</organism>
<protein>
    <submittedName>
        <fullName evidence="1">Uncharacterized protein</fullName>
    </submittedName>
</protein>
<sequence length="15" mass="1739">MLYVVNILYSKSVPL</sequence>
<reference evidence="1" key="2">
    <citation type="journal article" date="2015" name="Fish Shellfish Immunol.">
        <title>Early steps in the European eel (Anguilla anguilla)-Vibrio vulnificus interaction in the gills: Role of the RtxA13 toxin.</title>
        <authorList>
            <person name="Callol A."/>
            <person name="Pajuelo D."/>
            <person name="Ebbesson L."/>
            <person name="Teles M."/>
            <person name="MacKenzie S."/>
            <person name="Amaro C."/>
        </authorList>
    </citation>
    <scope>NUCLEOTIDE SEQUENCE</scope>
</reference>
<name>A0A0E9W071_ANGAN</name>
<accession>A0A0E9W071</accession>
<reference evidence="1" key="1">
    <citation type="submission" date="2014-11" db="EMBL/GenBank/DDBJ databases">
        <authorList>
            <person name="Amaro Gonzalez C."/>
        </authorList>
    </citation>
    <scope>NUCLEOTIDE SEQUENCE</scope>
</reference>
<evidence type="ECO:0000313" key="1">
    <source>
        <dbReference type="EMBL" id="JAH83747.1"/>
    </source>
</evidence>